<keyword evidence="6" id="KW-1185">Reference proteome</keyword>
<evidence type="ECO:0000313" key="5">
    <source>
        <dbReference type="EMBL" id="MEY9470078.1"/>
    </source>
</evidence>
<dbReference type="PANTHER" id="PTHR43080">
    <property type="entry name" value="CBS DOMAIN-CONTAINING PROTEIN CBSX3, MITOCHONDRIAL"/>
    <property type="match status" value="1"/>
</dbReference>
<keyword evidence="1 2" id="KW-0129">CBS domain</keyword>
<accession>A0ABV4GGR2</accession>
<feature type="domain" description="CBS" evidence="4">
    <location>
        <begin position="92"/>
        <end position="149"/>
    </location>
</feature>
<feature type="region of interest" description="Disordered" evidence="3">
    <location>
        <begin position="139"/>
        <end position="158"/>
    </location>
</feature>
<dbReference type="InterPro" id="IPR046342">
    <property type="entry name" value="CBS_dom_sf"/>
</dbReference>
<dbReference type="Gene3D" id="3.10.580.10">
    <property type="entry name" value="CBS-domain"/>
    <property type="match status" value="1"/>
</dbReference>
<comment type="caution">
    <text evidence="5">The sequence shown here is derived from an EMBL/GenBank/DDBJ whole genome shotgun (WGS) entry which is preliminary data.</text>
</comment>
<evidence type="ECO:0000256" key="3">
    <source>
        <dbReference type="SAM" id="MobiDB-lite"/>
    </source>
</evidence>
<dbReference type="PROSITE" id="PS51371">
    <property type="entry name" value="CBS"/>
    <property type="match status" value="2"/>
</dbReference>
<dbReference type="EMBL" id="JBGBZN010000002">
    <property type="protein sequence ID" value="MEY9470078.1"/>
    <property type="molecule type" value="Genomic_DNA"/>
</dbReference>
<proteinExistence type="predicted"/>
<organism evidence="5 6">
    <name type="scientific">Bradyrhizobium yuanmingense</name>
    <dbReference type="NCBI Taxonomy" id="108015"/>
    <lineage>
        <taxon>Bacteria</taxon>
        <taxon>Pseudomonadati</taxon>
        <taxon>Pseudomonadota</taxon>
        <taxon>Alphaproteobacteria</taxon>
        <taxon>Hyphomicrobiales</taxon>
        <taxon>Nitrobacteraceae</taxon>
        <taxon>Bradyrhizobium</taxon>
    </lineage>
</organism>
<evidence type="ECO:0000259" key="4">
    <source>
        <dbReference type="PROSITE" id="PS51371"/>
    </source>
</evidence>
<dbReference type="SUPFAM" id="SSF54631">
    <property type="entry name" value="CBS-domain pair"/>
    <property type="match status" value="1"/>
</dbReference>
<dbReference type="PANTHER" id="PTHR43080:SF2">
    <property type="entry name" value="CBS DOMAIN-CONTAINING PROTEIN"/>
    <property type="match status" value="1"/>
</dbReference>
<name>A0ABV4GGR2_9BRAD</name>
<dbReference type="InterPro" id="IPR051257">
    <property type="entry name" value="Diverse_CBS-Domain"/>
</dbReference>
<gene>
    <name evidence="5" type="ORF">ABH992_002477</name>
</gene>
<dbReference type="Pfam" id="PF00571">
    <property type="entry name" value="CBS"/>
    <property type="match status" value="2"/>
</dbReference>
<reference evidence="5 6" key="1">
    <citation type="submission" date="2024-07" db="EMBL/GenBank/DDBJ databases">
        <title>Genomic Encyclopedia of Type Strains, Phase V (KMG-V): Genome sequencing to study the core and pangenomes of soil and plant-associated prokaryotes.</title>
        <authorList>
            <person name="Whitman W."/>
        </authorList>
    </citation>
    <scope>NUCLEOTIDE SEQUENCE [LARGE SCALE GENOMIC DNA]</scope>
    <source>
        <strain evidence="5 6">USDA 222</strain>
    </source>
</reference>
<dbReference type="Proteomes" id="UP001565474">
    <property type="component" value="Unassembled WGS sequence"/>
</dbReference>
<dbReference type="CDD" id="cd04622">
    <property type="entry name" value="CBS_pair_HRP1_like"/>
    <property type="match status" value="1"/>
</dbReference>
<dbReference type="SMART" id="SM00116">
    <property type="entry name" value="CBS"/>
    <property type="match status" value="2"/>
</dbReference>
<evidence type="ECO:0000313" key="6">
    <source>
        <dbReference type="Proteomes" id="UP001565474"/>
    </source>
</evidence>
<evidence type="ECO:0000256" key="1">
    <source>
        <dbReference type="ARBA" id="ARBA00023122"/>
    </source>
</evidence>
<sequence length="158" mass="17499">MGVPLHCINALETHERRLAMKVKDVMHKGVDWVSPDTPITEIAKLMRAHDIGCIPIGEDDKLVGMVTDRDIVCKGLASHSFDAGRATARDVMTEGIHCCREDDDLAKAMHHMEKLQVRRLPVINKSKRMVGIISLGDVSHSSSDDMLTETVRSVSAHH</sequence>
<evidence type="ECO:0000256" key="2">
    <source>
        <dbReference type="PROSITE-ProRule" id="PRU00703"/>
    </source>
</evidence>
<feature type="domain" description="CBS" evidence="4">
    <location>
        <begin position="26"/>
        <end position="81"/>
    </location>
</feature>
<protein>
    <submittedName>
        <fullName evidence="5">CBS domain-containing protein</fullName>
    </submittedName>
</protein>
<dbReference type="InterPro" id="IPR000644">
    <property type="entry name" value="CBS_dom"/>
</dbReference>